<accession>A0ABT7VUN8</accession>
<sequence length="380" mass="42685">MSKSYAVIKRHALRLLISLTILLFFILHVTKFIEWDFINALENKAYDVRVRLTMPNTVDSRIVIVDIDEQSLNEIGRWPWNRKVIANLIDQLFNTYHIDVLGMDVVFAEPDNSSGLKQLRELAQGPLKEAQRFLEILKTLETELDYDALLAQSMRNRRIVLGYAFPIGQEGARVEAGELPPPVFSREEVQTYQLNYINANGFAGNLPEFQANAMIAGHFVFTPDPDGIVRRVPMLHGYKGQLYESLSLAVARTVFGNPKIELGVVTSESGYHSLEFLKVGNRNIPVAGNIQTLIPFQGCQGSFPYVSASEVLNRRVKNPEILKDKIVLLGTSAAGLWDLRATPVEEIYPGVEIHASLISGLLDNRIMENPDYMIGMEVSL</sequence>
<name>A0ABT7VUN8_9GAMM</name>
<feature type="domain" description="CHASE2" evidence="2">
    <location>
        <begin position="38"/>
        <end position="380"/>
    </location>
</feature>
<keyword evidence="1" id="KW-0812">Transmembrane</keyword>
<proteinExistence type="predicted"/>
<evidence type="ECO:0000256" key="1">
    <source>
        <dbReference type="SAM" id="Phobius"/>
    </source>
</evidence>
<dbReference type="InterPro" id="IPR007890">
    <property type="entry name" value="CHASE2"/>
</dbReference>
<dbReference type="EMBL" id="JAUCGM010000552">
    <property type="protein sequence ID" value="MDM8563284.1"/>
    <property type="molecule type" value="Genomic_DNA"/>
</dbReference>
<dbReference type="Pfam" id="PF05226">
    <property type="entry name" value="CHASE2"/>
    <property type="match status" value="1"/>
</dbReference>
<keyword evidence="1" id="KW-1133">Transmembrane helix</keyword>
<keyword evidence="1" id="KW-0472">Membrane</keyword>
<dbReference type="Proteomes" id="UP001171945">
    <property type="component" value="Unassembled WGS sequence"/>
</dbReference>
<evidence type="ECO:0000313" key="3">
    <source>
        <dbReference type="EMBL" id="MDM8563284.1"/>
    </source>
</evidence>
<reference evidence="3" key="1">
    <citation type="submission" date="2023-06" db="EMBL/GenBank/DDBJ databases">
        <title>Uncultivated large filamentous bacteria from sulfidic sediments reveal new species and different genomic features in energy metabolism and defense.</title>
        <authorList>
            <person name="Fonseca A."/>
        </authorList>
    </citation>
    <scope>NUCLEOTIDE SEQUENCE</scope>
    <source>
        <strain evidence="3">HSG4</strain>
    </source>
</reference>
<protein>
    <submittedName>
        <fullName evidence="3">CHASE2 domain-containing protein</fullName>
    </submittedName>
</protein>
<evidence type="ECO:0000259" key="2">
    <source>
        <dbReference type="SMART" id="SM01080"/>
    </source>
</evidence>
<feature type="non-terminal residue" evidence="3">
    <location>
        <position position="380"/>
    </location>
</feature>
<dbReference type="SMART" id="SM01080">
    <property type="entry name" value="CHASE2"/>
    <property type="match status" value="1"/>
</dbReference>
<evidence type="ECO:0000313" key="4">
    <source>
        <dbReference type="Proteomes" id="UP001171945"/>
    </source>
</evidence>
<gene>
    <name evidence="3" type="ORF">QUF54_08015</name>
</gene>
<feature type="transmembrane region" description="Helical" evidence="1">
    <location>
        <begin position="12"/>
        <end position="30"/>
    </location>
</feature>
<keyword evidence="4" id="KW-1185">Reference proteome</keyword>
<organism evidence="3 4">
    <name type="scientific">Candidatus Marithioploca araucensis</name>
    <dbReference type="NCBI Taxonomy" id="70273"/>
    <lineage>
        <taxon>Bacteria</taxon>
        <taxon>Pseudomonadati</taxon>
        <taxon>Pseudomonadota</taxon>
        <taxon>Gammaproteobacteria</taxon>
        <taxon>Thiotrichales</taxon>
        <taxon>Thiotrichaceae</taxon>
        <taxon>Candidatus Marithioploca</taxon>
    </lineage>
</organism>
<comment type="caution">
    <text evidence="3">The sequence shown here is derived from an EMBL/GenBank/DDBJ whole genome shotgun (WGS) entry which is preliminary data.</text>
</comment>